<evidence type="ECO:0000256" key="5">
    <source>
        <dbReference type="ARBA" id="ARBA00022705"/>
    </source>
</evidence>
<dbReference type="PANTHER" id="PTHR34388:SF1">
    <property type="entry name" value="DNA POLYMERASE III SUBUNIT DELTA"/>
    <property type="match status" value="1"/>
</dbReference>
<evidence type="ECO:0000256" key="6">
    <source>
        <dbReference type="ARBA" id="ARBA00022932"/>
    </source>
</evidence>
<dbReference type="InterPro" id="IPR027417">
    <property type="entry name" value="P-loop_NTPase"/>
</dbReference>
<reference evidence="11 12" key="1">
    <citation type="submission" date="2014-08" db="EMBL/GenBank/DDBJ databases">
        <title>Complete genome sequence of Corynebacterium aquilae S-613T(T) (=DSM 44791(T)), isolated from the choana of a healthy golden eagle.</title>
        <authorList>
            <person name="Ruckert C."/>
            <person name="Albersmeier A."/>
            <person name="Winkler A."/>
            <person name="Kalinowski J."/>
        </authorList>
    </citation>
    <scope>NUCLEOTIDE SEQUENCE [LARGE SCALE GENOMIC DNA]</scope>
    <source>
        <strain evidence="11 12">S-613</strain>
    </source>
</reference>
<keyword evidence="5" id="KW-0235">DNA replication</keyword>
<comment type="catalytic activity">
    <reaction evidence="8">
        <text>DNA(n) + a 2'-deoxyribonucleoside 5'-triphosphate = DNA(n+1) + diphosphate</text>
        <dbReference type="Rhea" id="RHEA:22508"/>
        <dbReference type="Rhea" id="RHEA-COMP:17339"/>
        <dbReference type="Rhea" id="RHEA-COMP:17340"/>
        <dbReference type="ChEBI" id="CHEBI:33019"/>
        <dbReference type="ChEBI" id="CHEBI:61560"/>
        <dbReference type="ChEBI" id="CHEBI:173112"/>
        <dbReference type="EC" id="2.7.7.7"/>
    </reaction>
</comment>
<sequence>MTNPVQLIVGDDEFLTERARREIIDQLRQQSPGLEVVVMAPSEVTVNELNLQLSPSLFGDDKAVVITRAQDAGKDAADAVLAAAMDMSPGMTLIVQHSGGGRQKQLATKLEKIAQVHRTPSLKPKDLPGFVREEFARHRVSVTPDVHLALLESVGSDLRELASAVGQLVADTGGDISVASVHAYYTGVAEVSGFEIADLAVQGKTAKAVASTRRALQLGMSPVQLASALANKVDAIARMYSTRGKPDAGALGMHPYAVQLTHQIARRWSGESVSDAVIVVAELDAAVKGQAADPEFAIEDAVRRISELAK</sequence>
<feature type="domain" description="DNA polymerase III delta subunit-like C-terminal" evidence="10">
    <location>
        <begin position="193"/>
        <end position="300"/>
    </location>
</feature>
<dbReference type="STRING" id="1431546.CAQU_09275"/>
<comment type="similarity">
    <text evidence="7">Belongs to the DNA polymerase HolA subunit family.</text>
</comment>
<protein>
    <recommendedName>
        <fullName evidence="2">DNA polymerase III subunit delta</fullName>
        <ecNumber evidence="1">2.7.7.7</ecNumber>
    </recommendedName>
</protein>
<dbReference type="InterPro" id="IPR048466">
    <property type="entry name" value="DNA_pol3_delta-like_C"/>
</dbReference>
<dbReference type="Proteomes" id="UP000185478">
    <property type="component" value="Chromosome"/>
</dbReference>
<keyword evidence="3" id="KW-0808">Transferase</keyword>
<dbReference type="RefSeq" id="WP_075727064.1">
    <property type="nucleotide sequence ID" value="NZ_CP009245.1"/>
</dbReference>
<dbReference type="InterPro" id="IPR008921">
    <property type="entry name" value="DNA_pol3_clamp-load_cplx_C"/>
</dbReference>
<dbReference type="Gene3D" id="1.20.272.10">
    <property type="match status" value="1"/>
</dbReference>
<evidence type="ECO:0000313" key="11">
    <source>
        <dbReference type="EMBL" id="APT85232.1"/>
    </source>
</evidence>
<name>A0A1L7CH94_9CORY</name>
<dbReference type="AlphaFoldDB" id="A0A1L7CH94"/>
<dbReference type="Gene3D" id="3.40.50.300">
    <property type="entry name" value="P-loop containing nucleotide triphosphate hydrolases"/>
    <property type="match status" value="1"/>
</dbReference>
<dbReference type="Pfam" id="PF06144">
    <property type="entry name" value="DNA_pol3_delta"/>
    <property type="match status" value="1"/>
</dbReference>
<dbReference type="NCBIfam" id="NF004165">
    <property type="entry name" value="PRK05629.1"/>
    <property type="match status" value="1"/>
</dbReference>
<dbReference type="OrthoDB" id="8478864at2"/>
<evidence type="ECO:0000256" key="4">
    <source>
        <dbReference type="ARBA" id="ARBA00022695"/>
    </source>
</evidence>
<dbReference type="EC" id="2.7.7.7" evidence="1"/>
<dbReference type="NCBIfam" id="TIGR01128">
    <property type="entry name" value="holA"/>
    <property type="match status" value="1"/>
</dbReference>
<dbReference type="GO" id="GO:0003677">
    <property type="term" value="F:DNA binding"/>
    <property type="evidence" value="ECO:0007669"/>
    <property type="project" value="InterPro"/>
</dbReference>
<dbReference type="InterPro" id="IPR005790">
    <property type="entry name" value="DNA_polIII_delta"/>
</dbReference>
<dbReference type="PANTHER" id="PTHR34388">
    <property type="entry name" value="DNA POLYMERASE III SUBUNIT DELTA"/>
    <property type="match status" value="1"/>
</dbReference>
<dbReference type="SUPFAM" id="SSF52540">
    <property type="entry name" value="P-loop containing nucleoside triphosphate hydrolases"/>
    <property type="match status" value="1"/>
</dbReference>
<dbReference type="InterPro" id="IPR010372">
    <property type="entry name" value="DNA_pol3_delta_N"/>
</dbReference>
<dbReference type="KEGG" id="caqu:CAQU_09275"/>
<evidence type="ECO:0000256" key="1">
    <source>
        <dbReference type="ARBA" id="ARBA00012417"/>
    </source>
</evidence>
<evidence type="ECO:0000256" key="3">
    <source>
        <dbReference type="ARBA" id="ARBA00022679"/>
    </source>
</evidence>
<dbReference type="GO" id="GO:0009360">
    <property type="term" value="C:DNA polymerase III complex"/>
    <property type="evidence" value="ECO:0007669"/>
    <property type="project" value="InterPro"/>
</dbReference>
<evidence type="ECO:0000313" key="12">
    <source>
        <dbReference type="Proteomes" id="UP000185478"/>
    </source>
</evidence>
<gene>
    <name evidence="11" type="ORF">CAQU_09275</name>
</gene>
<dbReference type="SUPFAM" id="SSF48019">
    <property type="entry name" value="post-AAA+ oligomerization domain-like"/>
    <property type="match status" value="1"/>
</dbReference>
<accession>A0A1L7CH94</accession>
<evidence type="ECO:0000259" key="9">
    <source>
        <dbReference type="Pfam" id="PF06144"/>
    </source>
</evidence>
<proteinExistence type="inferred from homology"/>
<evidence type="ECO:0000256" key="2">
    <source>
        <dbReference type="ARBA" id="ARBA00017703"/>
    </source>
</evidence>
<dbReference type="GO" id="GO:0003887">
    <property type="term" value="F:DNA-directed DNA polymerase activity"/>
    <property type="evidence" value="ECO:0007669"/>
    <property type="project" value="UniProtKB-KW"/>
</dbReference>
<keyword evidence="4" id="KW-0548">Nucleotidyltransferase</keyword>
<evidence type="ECO:0000256" key="7">
    <source>
        <dbReference type="ARBA" id="ARBA00034754"/>
    </source>
</evidence>
<dbReference type="GO" id="GO:0006261">
    <property type="term" value="P:DNA-templated DNA replication"/>
    <property type="evidence" value="ECO:0007669"/>
    <property type="project" value="TreeGrafter"/>
</dbReference>
<evidence type="ECO:0000259" key="10">
    <source>
        <dbReference type="Pfam" id="PF21694"/>
    </source>
</evidence>
<keyword evidence="12" id="KW-1185">Reference proteome</keyword>
<feature type="domain" description="DNA polymerase III delta N-terminal" evidence="9">
    <location>
        <begin position="7"/>
        <end position="97"/>
    </location>
</feature>
<dbReference type="Pfam" id="PF21694">
    <property type="entry name" value="DNA_pol3_delta_C"/>
    <property type="match status" value="1"/>
</dbReference>
<dbReference type="EMBL" id="CP009245">
    <property type="protein sequence ID" value="APT85232.1"/>
    <property type="molecule type" value="Genomic_DNA"/>
</dbReference>
<organism evidence="11 12">
    <name type="scientific">Corynebacterium aquilae DSM 44791</name>
    <dbReference type="NCBI Taxonomy" id="1431546"/>
    <lineage>
        <taxon>Bacteria</taxon>
        <taxon>Bacillati</taxon>
        <taxon>Actinomycetota</taxon>
        <taxon>Actinomycetes</taxon>
        <taxon>Mycobacteriales</taxon>
        <taxon>Corynebacteriaceae</taxon>
        <taxon>Corynebacterium</taxon>
    </lineage>
</organism>
<keyword evidence="6" id="KW-0239">DNA-directed DNA polymerase</keyword>
<evidence type="ECO:0000256" key="8">
    <source>
        <dbReference type="ARBA" id="ARBA00049244"/>
    </source>
</evidence>